<dbReference type="Proteomes" id="UP000054217">
    <property type="component" value="Unassembled WGS sequence"/>
</dbReference>
<dbReference type="EMBL" id="KN831954">
    <property type="protein sequence ID" value="KIO09522.1"/>
    <property type="molecule type" value="Genomic_DNA"/>
</dbReference>
<reference evidence="2" key="2">
    <citation type="submission" date="2015-01" db="EMBL/GenBank/DDBJ databases">
        <title>Evolutionary Origins and Diversification of the Mycorrhizal Mutualists.</title>
        <authorList>
            <consortium name="DOE Joint Genome Institute"/>
            <consortium name="Mycorrhizal Genomics Consortium"/>
            <person name="Kohler A."/>
            <person name="Kuo A."/>
            <person name="Nagy L.G."/>
            <person name="Floudas D."/>
            <person name="Copeland A."/>
            <person name="Barry K.W."/>
            <person name="Cichocki N."/>
            <person name="Veneault-Fourrey C."/>
            <person name="LaButti K."/>
            <person name="Lindquist E.A."/>
            <person name="Lipzen A."/>
            <person name="Lundell T."/>
            <person name="Morin E."/>
            <person name="Murat C."/>
            <person name="Riley R."/>
            <person name="Ohm R."/>
            <person name="Sun H."/>
            <person name="Tunlid A."/>
            <person name="Henrissat B."/>
            <person name="Grigoriev I.V."/>
            <person name="Hibbett D.S."/>
            <person name="Martin F."/>
        </authorList>
    </citation>
    <scope>NUCLEOTIDE SEQUENCE [LARGE SCALE GENOMIC DNA]</scope>
    <source>
        <strain evidence="2">Marx 270</strain>
    </source>
</reference>
<reference evidence="1 2" key="1">
    <citation type="submission" date="2014-04" db="EMBL/GenBank/DDBJ databases">
        <authorList>
            <consortium name="DOE Joint Genome Institute"/>
            <person name="Kuo A."/>
            <person name="Kohler A."/>
            <person name="Costa M.D."/>
            <person name="Nagy L.G."/>
            <person name="Floudas D."/>
            <person name="Copeland A."/>
            <person name="Barry K.W."/>
            <person name="Cichocki N."/>
            <person name="Veneault-Fourrey C."/>
            <person name="LaButti K."/>
            <person name="Lindquist E.A."/>
            <person name="Lipzen A."/>
            <person name="Lundell T."/>
            <person name="Morin E."/>
            <person name="Murat C."/>
            <person name="Sun H."/>
            <person name="Tunlid A."/>
            <person name="Henrissat B."/>
            <person name="Grigoriev I.V."/>
            <person name="Hibbett D.S."/>
            <person name="Martin F."/>
            <person name="Nordberg H.P."/>
            <person name="Cantor M.N."/>
            <person name="Hua S.X."/>
        </authorList>
    </citation>
    <scope>NUCLEOTIDE SEQUENCE [LARGE SCALE GENOMIC DNA]</scope>
    <source>
        <strain evidence="1 2">Marx 270</strain>
    </source>
</reference>
<keyword evidence="2" id="KW-1185">Reference proteome</keyword>
<dbReference type="AlphaFoldDB" id="A0A0C3KIV6"/>
<organism evidence="1 2">
    <name type="scientific">Pisolithus tinctorius Marx 270</name>
    <dbReference type="NCBI Taxonomy" id="870435"/>
    <lineage>
        <taxon>Eukaryota</taxon>
        <taxon>Fungi</taxon>
        <taxon>Dikarya</taxon>
        <taxon>Basidiomycota</taxon>
        <taxon>Agaricomycotina</taxon>
        <taxon>Agaricomycetes</taxon>
        <taxon>Agaricomycetidae</taxon>
        <taxon>Boletales</taxon>
        <taxon>Sclerodermatineae</taxon>
        <taxon>Pisolithaceae</taxon>
        <taxon>Pisolithus</taxon>
    </lineage>
</organism>
<sequence>MHELSTFFSFKLSITTVRWEHKLQNGVPGCVSNLRLLGPFVIMLSRGEPLPYIHRCNSLRSDTCNSHLYAIIMNMMEDRWRSGGSFHSFPDTILISDVVSFGFRIAGVVPGNHVQSRVIPKRDAVLRHCSSTVHGGIVLRHCHQATCIARTQATLRQDIFGSPLRFTVNVTKFRWATISKKRNSLLIRAIQLDLNQVDFDGRGSFRPFMVSNGTSIR</sequence>
<name>A0A0C3KIV6_PISTI</name>
<protein>
    <submittedName>
        <fullName evidence="1">Uncharacterized protein</fullName>
    </submittedName>
</protein>
<proteinExistence type="predicted"/>
<evidence type="ECO:0000313" key="2">
    <source>
        <dbReference type="Proteomes" id="UP000054217"/>
    </source>
</evidence>
<dbReference type="HOGENOM" id="CLU_1272741_0_0_1"/>
<gene>
    <name evidence="1" type="ORF">M404DRAFT_271027</name>
</gene>
<evidence type="ECO:0000313" key="1">
    <source>
        <dbReference type="EMBL" id="KIO09522.1"/>
    </source>
</evidence>
<dbReference type="InParanoid" id="A0A0C3KIV6"/>
<accession>A0A0C3KIV6</accession>